<dbReference type="EMBL" id="CM037614">
    <property type="protein sequence ID" value="KAH8017330.1"/>
    <property type="molecule type" value="Genomic_DNA"/>
</dbReference>
<gene>
    <name evidence="1" type="ORF">K3G42_028523</name>
</gene>
<comment type="caution">
    <text evidence="1">The sequence shown here is derived from an EMBL/GenBank/DDBJ whole genome shotgun (WGS) entry which is preliminary data.</text>
</comment>
<reference evidence="1" key="1">
    <citation type="submission" date="2021-08" db="EMBL/GenBank/DDBJ databases">
        <title>The first chromosome-level gecko genome reveals the dynamic sex chromosomes of Neotropical dwarf geckos (Sphaerodactylidae: Sphaerodactylus).</title>
        <authorList>
            <person name="Pinto B.J."/>
            <person name="Keating S.E."/>
            <person name="Gamble T."/>
        </authorList>
    </citation>
    <scope>NUCLEOTIDE SEQUENCE</scope>
    <source>
        <strain evidence="1">TG3544</strain>
    </source>
</reference>
<evidence type="ECO:0000313" key="2">
    <source>
        <dbReference type="Proteomes" id="UP000827872"/>
    </source>
</evidence>
<proteinExistence type="predicted"/>
<organism evidence="1 2">
    <name type="scientific">Sphaerodactylus townsendi</name>
    <dbReference type="NCBI Taxonomy" id="933632"/>
    <lineage>
        <taxon>Eukaryota</taxon>
        <taxon>Metazoa</taxon>
        <taxon>Chordata</taxon>
        <taxon>Craniata</taxon>
        <taxon>Vertebrata</taxon>
        <taxon>Euteleostomi</taxon>
        <taxon>Lepidosauria</taxon>
        <taxon>Squamata</taxon>
        <taxon>Bifurcata</taxon>
        <taxon>Gekkota</taxon>
        <taxon>Sphaerodactylidae</taxon>
        <taxon>Sphaerodactylus</taxon>
    </lineage>
</organism>
<name>A0ACB8GC23_9SAUR</name>
<sequence length="69" mass="7992">MHTDVLMDQEFVWIAKETQLETTVKNVQMVISRMLPQDGLPSANLVLVHYHWLPISQEKASDFLSQPQQ</sequence>
<accession>A0ACB8GC23</accession>
<protein>
    <submittedName>
        <fullName evidence="1">Uncharacterized protein</fullName>
    </submittedName>
</protein>
<dbReference type="Proteomes" id="UP000827872">
    <property type="component" value="Linkage Group LG01"/>
</dbReference>
<keyword evidence="2" id="KW-1185">Reference proteome</keyword>
<evidence type="ECO:0000313" key="1">
    <source>
        <dbReference type="EMBL" id="KAH8017330.1"/>
    </source>
</evidence>